<dbReference type="AlphaFoldDB" id="A0A6L7IVJ7"/>
<dbReference type="PANTHER" id="PTHR36512:SF3">
    <property type="entry name" value="BLR5678 PROTEIN"/>
    <property type="match status" value="1"/>
</dbReference>
<organism evidence="2 3">
    <name type="scientific">Eggerthella guodeyinii</name>
    <dbReference type="NCBI Taxonomy" id="2690837"/>
    <lineage>
        <taxon>Bacteria</taxon>
        <taxon>Bacillati</taxon>
        <taxon>Actinomycetota</taxon>
        <taxon>Coriobacteriia</taxon>
        <taxon>Eggerthellales</taxon>
        <taxon>Eggerthellaceae</taxon>
        <taxon>Eggerthella</taxon>
    </lineage>
</organism>
<comment type="similarity">
    <text evidence="1">Belongs to the peptidase S58 family.</text>
</comment>
<evidence type="ECO:0000256" key="1">
    <source>
        <dbReference type="ARBA" id="ARBA00007068"/>
    </source>
</evidence>
<accession>A0A6L7IVJ7</accession>
<sequence>MLQPASLADLPAFRCAHAEDARTGTGCTVVIAPEGAVCGVDVRGGGPATRETDLLKPENMIEAVHGVVLSGGSAFGLAAATGAMEELAARGIGFPVESARVPIVVGACLFDLLVGQNAHPDAAMGRAAAQAAFERDAAEPLAEGNVGAGCGASVGKLLGGERAMKAGLGVCGLRLGELAACAIVAVNALGNVRDADGAWIAGCRDDEGRVMDPLEAFGVLAQQAAAAAAAREVDPAAGPCANTTIGVVLTNARLTKAQATKASSTVHDAYARAIKPVHTSGDGDTVFTFASGEVDADYDVFAILATEAMQGAIVRAVEQAEGAYGLPAARDVVAR</sequence>
<dbReference type="Proteomes" id="UP000478463">
    <property type="component" value="Chromosome"/>
</dbReference>
<dbReference type="EMBL" id="CP063310">
    <property type="protein sequence ID" value="QOS67139.1"/>
    <property type="molecule type" value="Genomic_DNA"/>
</dbReference>
<evidence type="ECO:0000313" key="3">
    <source>
        <dbReference type="Proteomes" id="UP000478463"/>
    </source>
</evidence>
<protein>
    <submittedName>
        <fullName evidence="2">P1 family peptidase</fullName>
    </submittedName>
</protein>
<gene>
    <name evidence="2" type="ORF">GS424_011400</name>
</gene>
<dbReference type="KEGG" id="egd:GS424_011400"/>
<reference evidence="2 3" key="1">
    <citation type="submission" date="2020-10" db="EMBL/GenBank/DDBJ databases">
        <title>Eggerthella sp. nov., isolated from human feces.</title>
        <authorList>
            <person name="Yajun G."/>
        </authorList>
    </citation>
    <scope>NUCLEOTIDE SEQUENCE [LARGE SCALE GENOMIC DNA]</scope>
    <source>
        <strain evidence="2 3">HF-1101</strain>
    </source>
</reference>
<name>A0A6L7IVJ7_9ACTN</name>
<proteinExistence type="inferred from homology"/>
<dbReference type="PANTHER" id="PTHR36512">
    <property type="entry name" value="D-AMINOPEPTIDASE"/>
    <property type="match status" value="1"/>
</dbReference>
<dbReference type="SUPFAM" id="SSF56266">
    <property type="entry name" value="DmpA/ArgJ-like"/>
    <property type="match status" value="1"/>
</dbReference>
<evidence type="ECO:0000313" key="2">
    <source>
        <dbReference type="EMBL" id="QOS67139.1"/>
    </source>
</evidence>
<dbReference type="InterPro" id="IPR016117">
    <property type="entry name" value="ArgJ-like_dom_sf"/>
</dbReference>
<dbReference type="Pfam" id="PF03576">
    <property type="entry name" value="Peptidase_S58"/>
    <property type="match status" value="1"/>
</dbReference>
<dbReference type="InterPro" id="IPR005321">
    <property type="entry name" value="Peptidase_S58_DmpA"/>
</dbReference>
<dbReference type="Gene3D" id="3.60.70.12">
    <property type="entry name" value="L-amino peptidase D-ALA esterase/amidase"/>
    <property type="match status" value="1"/>
</dbReference>
<dbReference type="RefSeq" id="WP_160943331.1">
    <property type="nucleotide sequence ID" value="NZ_CP063310.1"/>
</dbReference>
<dbReference type="GO" id="GO:0004177">
    <property type="term" value="F:aminopeptidase activity"/>
    <property type="evidence" value="ECO:0007669"/>
    <property type="project" value="TreeGrafter"/>
</dbReference>
<dbReference type="CDD" id="cd02252">
    <property type="entry name" value="nylC_like"/>
    <property type="match status" value="1"/>
</dbReference>